<name>A0ABD6CH82_9EURY</name>
<evidence type="ECO:0000256" key="1">
    <source>
        <dbReference type="ARBA" id="ARBA00006601"/>
    </source>
</evidence>
<dbReference type="PIRSF" id="PIRSF000124">
    <property type="entry name" value="UDPglc_GDPman_dh"/>
    <property type="match status" value="1"/>
</dbReference>
<dbReference type="Pfam" id="PF03721">
    <property type="entry name" value="UDPG_MGDP_dh_N"/>
    <property type="match status" value="1"/>
</dbReference>
<dbReference type="InterPro" id="IPR036291">
    <property type="entry name" value="NAD(P)-bd_dom_sf"/>
</dbReference>
<protein>
    <recommendedName>
        <fullName evidence="3">UDP-N-acetyl-D-mannosamine dehydrogenase</fullName>
        <ecNumber evidence="2">1.1.1.336</ecNumber>
    </recommendedName>
    <alternativeName>
        <fullName evidence="6">UDP-ManNAc 6-dehydrogenase</fullName>
    </alternativeName>
</protein>
<dbReference type="Pfam" id="PF00984">
    <property type="entry name" value="UDPG_MGDP_dh"/>
    <property type="match status" value="1"/>
</dbReference>
<dbReference type="AlphaFoldDB" id="A0ABD6CH82"/>
<evidence type="ECO:0000256" key="4">
    <source>
        <dbReference type="ARBA" id="ARBA00023002"/>
    </source>
</evidence>
<dbReference type="InterPro" id="IPR036220">
    <property type="entry name" value="UDP-Glc/GDP-Man_DH_C_sf"/>
</dbReference>
<dbReference type="EC" id="1.1.1.336" evidence="2"/>
<dbReference type="InterPro" id="IPR008927">
    <property type="entry name" value="6-PGluconate_DH-like_C_sf"/>
</dbReference>
<dbReference type="SUPFAM" id="SSF48179">
    <property type="entry name" value="6-phosphogluconate dehydrogenase C-terminal domain-like"/>
    <property type="match status" value="1"/>
</dbReference>
<reference evidence="10 11" key="1">
    <citation type="journal article" date="2019" name="Int. J. Syst. Evol. Microbiol.">
        <title>The Global Catalogue of Microorganisms (GCM) 10K type strain sequencing project: providing services to taxonomists for standard genome sequencing and annotation.</title>
        <authorList>
            <consortium name="The Broad Institute Genomics Platform"/>
            <consortium name="The Broad Institute Genome Sequencing Center for Infectious Disease"/>
            <person name="Wu L."/>
            <person name="Ma J."/>
        </authorList>
    </citation>
    <scope>NUCLEOTIDE SEQUENCE [LARGE SCALE GENOMIC DNA]</scope>
    <source>
        <strain evidence="10 11">CGMCC 1.12121</strain>
    </source>
</reference>
<evidence type="ECO:0000313" key="11">
    <source>
        <dbReference type="Proteomes" id="UP001597085"/>
    </source>
</evidence>
<dbReference type="InterPro" id="IPR014026">
    <property type="entry name" value="UDP-Glc/GDP-Man_DH_dimer"/>
</dbReference>
<keyword evidence="4" id="KW-0560">Oxidoreductase</keyword>
<evidence type="ECO:0000256" key="3">
    <source>
        <dbReference type="ARBA" id="ARBA00016796"/>
    </source>
</evidence>
<dbReference type="NCBIfam" id="TIGR03026">
    <property type="entry name" value="NDP-sugDHase"/>
    <property type="match status" value="1"/>
</dbReference>
<comment type="caution">
    <text evidence="10">The sequence shown here is derived from an EMBL/GenBank/DDBJ whole genome shotgun (WGS) entry which is preliminary data.</text>
</comment>
<keyword evidence="5" id="KW-0520">NAD</keyword>
<comment type="similarity">
    <text evidence="1 8">Belongs to the UDP-glucose/GDP-mannose dehydrogenase family.</text>
</comment>
<dbReference type="Gene3D" id="3.40.50.720">
    <property type="entry name" value="NAD(P)-binding Rossmann-like Domain"/>
    <property type="match status" value="2"/>
</dbReference>
<evidence type="ECO:0000256" key="7">
    <source>
        <dbReference type="ARBA" id="ARBA00049130"/>
    </source>
</evidence>
<dbReference type="SMART" id="SM00984">
    <property type="entry name" value="UDPG_MGDP_dh_C"/>
    <property type="match status" value="1"/>
</dbReference>
<dbReference type="PANTHER" id="PTHR43491">
    <property type="entry name" value="UDP-N-ACETYL-D-MANNOSAMINE DEHYDROGENASE"/>
    <property type="match status" value="1"/>
</dbReference>
<sequence>MQGIKERLADREAEIGVIGLGYVGLPLSLAFVDAGFDVHGFDIDEKRVERLQAGDSYVDDVSDTDLAAGLNDGFTLASTSDIVADCDAYIIAVPTSISDGEPAMGAVRAAAKTIAKQAGKRETLIVVSSTVYPGATNEVVAPIVTADRSAGSTLFAMVPERLNPGGDHEIGEIPLVVGADNPTARDATKMLFGTITETVSVDATETAALSKTLENTYRMVNIALVNQLVALAERLDADVWEAIEAAGTKPFGFQAFEPGPGVGGHCIPIDPQFLTWQADELGTELPFIEHAHEVNEEMPGRVVDGVTTALEARGISPDDASVLAFGAAYKSNVGDPRHSPAIEVFNGLRRHTNVTLVDPHVDPEEARIPIVDTVSAGEIEAADAVVLLVNHDAFDLERLGELASFVYDAKNAMPSDASATVVTLGNVDTELQSHALRYAPAGGQR</sequence>
<dbReference type="InterPro" id="IPR014027">
    <property type="entry name" value="UDP-Glc/GDP-Man_DH_C"/>
</dbReference>
<dbReference type="InterPro" id="IPR017476">
    <property type="entry name" value="UDP-Glc/GDP-Man"/>
</dbReference>
<evidence type="ECO:0000256" key="5">
    <source>
        <dbReference type="ARBA" id="ARBA00023027"/>
    </source>
</evidence>
<dbReference type="PANTHER" id="PTHR43491:SF2">
    <property type="entry name" value="UDP-N-ACETYL-D-MANNOSAMINE DEHYDROGENASE"/>
    <property type="match status" value="1"/>
</dbReference>
<proteinExistence type="inferred from homology"/>
<dbReference type="EMBL" id="JBHUDK010000002">
    <property type="protein sequence ID" value="MFD1597515.1"/>
    <property type="molecule type" value="Genomic_DNA"/>
</dbReference>
<gene>
    <name evidence="10" type="ORF">ACFSBX_00810</name>
</gene>
<dbReference type="Proteomes" id="UP001597085">
    <property type="component" value="Unassembled WGS sequence"/>
</dbReference>
<dbReference type="InterPro" id="IPR028359">
    <property type="entry name" value="UDP_ManNAc/GlcNAc_DH"/>
</dbReference>
<evidence type="ECO:0000259" key="9">
    <source>
        <dbReference type="SMART" id="SM00984"/>
    </source>
</evidence>
<dbReference type="Pfam" id="PF03720">
    <property type="entry name" value="UDPG_MGDP_dh_C"/>
    <property type="match status" value="1"/>
</dbReference>
<keyword evidence="11" id="KW-1185">Reference proteome</keyword>
<accession>A0ABD6CH82</accession>
<dbReference type="RefSeq" id="WP_256421609.1">
    <property type="nucleotide sequence ID" value="NZ_JANHDI010000008.1"/>
</dbReference>
<dbReference type="SUPFAM" id="SSF52413">
    <property type="entry name" value="UDP-glucose/GDP-mannose dehydrogenase C-terminal domain"/>
    <property type="match status" value="1"/>
</dbReference>
<evidence type="ECO:0000256" key="6">
    <source>
        <dbReference type="ARBA" id="ARBA00030172"/>
    </source>
</evidence>
<evidence type="ECO:0000256" key="2">
    <source>
        <dbReference type="ARBA" id="ARBA00012935"/>
    </source>
</evidence>
<organism evidence="10 11">
    <name type="scientific">Halobellus rarus</name>
    <dbReference type="NCBI Taxonomy" id="1126237"/>
    <lineage>
        <taxon>Archaea</taxon>
        <taxon>Methanobacteriati</taxon>
        <taxon>Methanobacteriota</taxon>
        <taxon>Stenosarchaea group</taxon>
        <taxon>Halobacteria</taxon>
        <taxon>Halobacteriales</taxon>
        <taxon>Haloferacaceae</taxon>
        <taxon>Halobellus</taxon>
    </lineage>
</organism>
<evidence type="ECO:0000313" key="10">
    <source>
        <dbReference type="EMBL" id="MFD1597515.1"/>
    </source>
</evidence>
<dbReference type="SUPFAM" id="SSF51735">
    <property type="entry name" value="NAD(P)-binding Rossmann-fold domains"/>
    <property type="match status" value="1"/>
</dbReference>
<feature type="domain" description="UDP-glucose/GDP-mannose dehydrogenase C-terminal" evidence="9">
    <location>
        <begin position="323"/>
        <end position="415"/>
    </location>
</feature>
<dbReference type="PIRSF" id="PIRSF500136">
    <property type="entry name" value="UDP_ManNAc_DH"/>
    <property type="match status" value="1"/>
</dbReference>
<dbReference type="GO" id="GO:0089714">
    <property type="term" value="F:UDP-N-acetyl-D-mannosamine dehydrogenase activity"/>
    <property type="evidence" value="ECO:0007669"/>
    <property type="project" value="UniProtKB-EC"/>
</dbReference>
<evidence type="ECO:0000256" key="8">
    <source>
        <dbReference type="PIRNR" id="PIRNR000124"/>
    </source>
</evidence>
<comment type="catalytic activity">
    <reaction evidence="7">
        <text>UDP-N-acetyl-alpha-D-mannosamine + 2 NAD(+) + H2O = UDP-N-acetyl-alpha-D-mannosaminouronate + 2 NADH + 3 H(+)</text>
        <dbReference type="Rhea" id="RHEA:25780"/>
        <dbReference type="ChEBI" id="CHEBI:15377"/>
        <dbReference type="ChEBI" id="CHEBI:15378"/>
        <dbReference type="ChEBI" id="CHEBI:57540"/>
        <dbReference type="ChEBI" id="CHEBI:57945"/>
        <dbReference type="ChEBI" id="CHEBI:68623"/>
        <dbReference type="ChEBI" id="CHEBI:70731"/>
        <dbReference type="EC" id="1.1.1.336"/>
    </reaction>
</comment>
<dbReference type="InterPro" id="IPR001732">
    <property type="entry name" value="UDP-Glc/GDP-Man_DH_N"/>
</dbReference>